<gene>
    <name evidence="1" type="ORF">BXY75_2017</name>
</gene>
<dbReference type="Proteomes" id="UP000271339">
    <property type="component" value="Unassembled WGS sequence"/>
</dbReference>
<reference evidence="1 2" key="1">
    <citation type="submission" date="2018-10" db="EMBL/GenBank/DDBJ databases">
        <title>Genomic Encyclopedia of Archaeal and Bacterial Type Strains, Phase II (KMG-II): from individual species to whole genera.</title>
        <authorList>
            <person name="Goeker M."/>
        </authorList>
    </citation>
    <scope>NUCLEOTIDE SEQUENCE [LARGE SCALE GENOMIC DNA]</scope>
    <source>
        <strain evidence="1 2">DSM 23424</strain>
    </source>
</reference>
<dbReference type="AlphaFoldDB" id="A0A3L9YD39"/>
<dbReference type="OrthoDB" id="9765957at2"/>
<sequence length="267" mass="28644">MKSQLLILSIFLSVFISYAQVGINTVSPNATLQINATNSSSPGRSDGILIPRVDNFSVIEPLPAQDGMLIFVSGDGTPEKGFYYWDSNQSTWIPLNRKRHYVGELYEGGIVYHVDEDGQHGLIASLNDLGSSVSWGLSGVDVNNCEDFIDGATNTASIISAGGPAGSAAGLCNAYAAGGFTDWYLPALIELKQMADALVTINPILINDGNPLTVPVDVGGTASTSGFYWSSTEGNATFARNYTFTYFDANSSQKWQTVNRVRAIRSF</sequence>
<evidence type="ECO:0008006" key="3">
    <source>
        <dbReference type="Google" id="ProtNLM"/>
    </source>
</evidence>
<organism evidence="1 2">
    <name type="scientific">Ulvibacter antarcticus</name>
    <dbReference type="NCBI Taxonomy" id="442714"/>
    <lineage>
        <taxon>Bacteria</taxon>
        <taxon>Pseudomonadati</taxon>
        <taxon>Bacteroidota</taxon>
        <taxon>Flavobacteriia</taxon>
        <taxon>Flavobacteriales</taxon>
        <taxon>Flavobacteriaceae</taxon>
        <taxon>Ulvibacter</taxon>
    </lineage>
</organism>
<evidence type="ECO:0000313" key="1">
    <source>
        <dbReference type="EMBL" id="RMA58643.1"/>
    </source>
</evidence>
<dbReference type="EMBL" id="REFC01000013">
    <property type="protein sequence ID" value="RMA58643.1"/>
    <property type="molecule type" value="Genomic_DNA"/>
</dbReference>
<protein>
    <recommendedName>
        <fullName evidence="3">DUF1566 domain-containing protein</fullName>
    </recommendedName>
</protein>
<keyword evidence="2" id="KW-1185">Reference proteome</keyword>
<proteinExistence type="predicted"/>
<accession>A0A3L9YD39</accession>
<name>A0A3L9YD39_9FLAO</name>
<dbReference type="RefSeq" id="WP_121907589.1">
    <property type="nucleotide sequence ID" value="NZ_REFC01000013.1"/>
</dbReference>
<comment type="caution">
    <text evidence="1">The sequence shown here is derived from an EMBL/GenBank/DDBJ whole genome shotgun (WGS) entry which is preliminary data.</text>
</comment>
<evidence type="ECO:0000313" key="2">
    <source>
        <dbReference type="Proteomes" id="UP000271339"/>
    </source>
</evidence>